<proteinExistence type="predicted"/>
<comment type="caution">
    <text evidence="2">The sequence shown here is derived from an EMBL/GenBank/DDBJ whole genome shotgun (WGS) entry which is preliminary data.</text>
</comment>
<evidence type="ECO:0000313" key="2">
    <source>
        <dbReference type="EMBL" id="GMT12913.1"/>
    </source>
</evidence>
<organism evidence="2 3">
    <name type="scientific">Pristionchus fissidentatus</name>
    <dbReference type="NCBI Taxonomy" id="1538716"/>
    <lineage>
        <taxon>Eukaryota</taxon>
        <taxon>Metazoa</taxon>
        <taxon>Ecdysozoa</taxon>
        <taxon>Nematoda</taxon>
        <taxon>Chromadorea</taxon>
        <taxon>Rhabditida</taxon>
        <taxon>Rhabditina</taxon>
        <taxon>Diplogasteromorpha</taxon>
        <taxon>Diplogasteroidea</taxon>
        <taxon>Neodiplogasteridae</taxon>
        <taxon>Pristionchus</taxon>
    </lineage>
</organism>
<protein>
    <submittedName>
        <fullName evidence="2">Uncharacterized protein</fullName>
    </submittedName>
</protein>
<sequence>PSPVVPSTSVVPSTPPTPAAHAAPAAPAAQAAPAAPAALAVQLSAIMDTLRSLIDGRDQDRRTLESISDRMLCRAAPAYDGPTFMSKEDVAHLSMMEQSDIAFVRELFDGIANDEEEKRLKVKMRERVKSRFVMEVI</sequence>
<accession>A0AAV5V3M0</accession>
<reference evidence="2" key="1">
    <citation type="submission" date="2023-10" db="EMBL/GenBank/DDBJ databases">
        <title>Genome assembly of Pristionchus species.</title>
        <authorList>
            <person name="Yoshida K."/>
            <person name="Sommer R.J."/>
        </authorList>
    </citation>
    <scope>NUCLEOTIDE SEQUENCE</scope>
    <source>
        <strain evidence="2">RS5133</strain>
    </source>
</reference>
<evidence type="ECO:0000256" key="1">
    <source>
        <dbReference type="SAM" id="MobiDB-lite"/>
    </source>
</evidence>
<dbReference type="AlphaFoldDB" id="A0AAV5V3M0"/>
<feature type="non-terminal residue" evidence="2">
    <location>
        <position position="137"/>
    </location>
</feature>
<keyword evidence="3" id="KW-1185">Reference proteome</keyword>
<feature type="non-terminal residue" evidence="2">
    <location>
        <position position="1"/>
    </location>
</feature>
<evidence type="ECO:0000313" key="3">
    <source>
        <dbReference type="Proteomes" id="UP001432322"/>
    </source>
</evidence>
<dbReference type="EMBL" id="BTSY01000002">
    <property type="protein sequence ID" value="GMT12913.1"/>
    <property type="molecule type" value="Genomic_DNA"/>
</dbReference>
<feature type="region of interest" description="Disordered" evidence="1">
    <location>
        <begin position="1"/>
        <end position="25"/>
    </location>
</feature>
<gene>
    <name evidence="2" type="ORF">PFISCL1PPCAC_4210</name>
</gene>
<name>A0AAV5V3M0_9BILA</name>
<dbReference type="Proteomes" id="UP001432322">
    <property type="component" value="Unassembled WGS sequence"/>
</dbReference>
<feature type="compositionally biased region" description="Low complexity" evidence="1">
    <location>
        <begin position="1"/>
        <end position="12"/>
    </location>
</feature>